<organism evidence="2 3">
    <name type="scientific">Chitinophaga nivalis</name>
    <dbReference type="NCBI Taxonomy" id="2991709"/>
    <lineage>
        <taxon>Bacteria</taxon>
        <taxon>Pseudomonadati</taxon>
        <taxon>Bacteroidota</taxon>
        <taxon>Chitinophagia</taxon>
        <taxon>Chitinophagales</taxon>
        <taxon>Chitinophagaceae</taxon>
        <taxon>Chitinophaga</taxon>
    </lineage>
</organism>
<comment type="caution">
    <text evidence="2">The sequence shown here is derived from an EMBL/GenBank/DDBJ whole genome shotgun (WGS) entry which is preliminary data.</text>
</comment>
<accession>A0ABT3IQ38</accession>
<dbReference type="InterPro" id="IPR029032">
    <property type="entry name" value="AhpD-like"/>
</dbReference>
<dbReference type="PANTHER" id="PTHR34846:SF10">
    <property type="entry name" value="CYTOPLASMIC PROTEIN"/>
    <property type="match status" value="1"/>
</dbReference>
<dbReference type="Pfam" id="PF02627">
    <property type="entry name" value="CMD"/>
    <property type="match status" value="1"/>
</dbReference>
<reference evidence="2 3" key="1">
    <citation type="submission" date="2022-10" db="EMBL/GenBank/DDBJ databases">
        <title>Chitinophaga nivalis PC15 sp. nov., isolated from Pyeongchang county, South Korea.</title>
        <authorList>
            <person name="Trinh H.N."/>
        </authorList>
    </citation>
    <scope>NUCLEOTIDE SEQUENCE [LARGE SCALE GENOMIC DNA]</scope>
    <source>
        <strain evidence="2 3">PC14</strain>
    </source>
</reference>
<dbReference type="Proteomes" id="UP001207742">
    <property type="component" value="Unassembled WGS sequence"/>
</dbReference>
<evidence type="ECO:0000313" key="2">
    <source>
        <dbReference type="EMBL" id="MCW3485859.1"/>
    </source>
</evidence>
<dbReference type="PANTHER" id="PTHR34846">
    <property type="entry name" value="4-CARBOXYMUCONOLACTONE DECARBOXYLASE FAMILY PROTEIN (AFU_ORTHOLOGUE AFUA_6G11590)"/>
    <property type="match status" value="1"/>
</dbReference>
<dbReference type="InterPro" id="IPR003779">
    <property type="entry name" value="CMD-like"/>
</dbReference>
<gene>
    <name evidence="2" type="ORF">OL497_18280</name>
</gene>
<dbReference type="NCBIfam" id="TIGR00778">
    <property type="entry name" value="ahpD_dom"/>
    <property type="match status" value="1"/>
</dbReference>
<evidence type="ECO:0000259" key="1">
    <source>
        <dbReference type="Pfam" id="PF02627"/>
    </source>
</evidence>
<feature type="domain" description="Carboxymuconolactone decarboxylase-like" evidence="1">
    <location>
        <begin position="16"/>
        <end position="93"/>
    </location>
</feature>
<name>A0ABT3IQ38_9BACT</name>
<dbReference type="Gene3D" id="1.20.1290.10">
    <property type="entry name" value="AhpD-like"/>
    <property type="match status" value="1"/>
</dbReference>
<proteinExistence type="predicted"/>
<dbReference type="RefSeq" id="WP_264732677.1">
    <property type="nucleotide sequence ID" value="NZ_JAPDNR010000001.1"/>
</dbReference>
<sequence length="145" mass="16166">MQQRMDISSVLPAGFKAMKELQAFLDNCGLDHTLAELIKIRASQINGCAFCLNMHTADARKHGETEKRLYNLAAWQEAPFYTEKERAALALTEAVTLLSVTRVPDDVYNAAAAVFSQEELAKVIMAIVVINSWNRIVVTTRLIPE</sequence>
<dbReference type="SUPFAM" id="SSF69118">
    <property type="entry name" value="AhpD-like"/>
    <property type="match status" value="1"/>
</dbReference>
<evidence type="ECO:0000313" key="3">
    <source>
        <dbReference type="Proteomes" id="UP001207742"/>
    </source>
</evidence>
<protein>
    <submittedName>
        <fullName evidence="2">Carboxymuconolactone decarboxylase family protein</fullName>
    </submittedName>
</protein>
<dbReference type="EMBL" id="JAPDNS010000002">
    <property type="protein sequence ID" value="MCW3485859.1"/>
    <property type="molecule type" value="Genomic_DNA"/>
</dbReference>
<keyword evidence="3" id="KW-1185">Reference proteome</keyword>
<dbReference type="InterPro" id="IPR004675">
    <property type="entry name" value="AhpD_core"/>
</dbReference>